<protein>
    <submittedName>
        <fullName evidence="8">Drug/metabolite transporter (DMT)-like permease</fullName>
    </submittedName>
</protein>
<keyword evidence="3 6" id="KW-0812">Transmembrane</keyword>
<feature type="transmembrane region" description="Helical" evidence="6">
    <location>
        <begin position="211"/>
        <end position="234"/>
    </location>
</feature>
<name>A0A3N1KZV0_9PROT</name>
<evidence type="ECO:0000256" key="4">
    <source>
        <dbReference type="ARBA" id="ARBA00022989"/>
    </source>
</evidence>
<dbReference type="GO" id="GO:0016020">
    <property type="term" value="C:membrane"/>
    <property type="evidence" value="ECO:0007669"/>
    <property type="project" value="UniProtKB-SubCell"/>
</dbReference>
<feature type="transmembrane region" description="Helical" evidence="6">
    <location>
        <begin position="67"/>
        <end position="89"/>
    </location>
</feature>
<dbReference type="AlphaFoldDB" id="A0A3N1KZV0"/>
<dbReference type="InterPro" id="IPR000620">
    <property type="entry name" value="EamA_dom"/>
</dbReference>
<feature type="transmembrane region" description="Helical" evidence="6">
    <location>
        <begin position="179"/>
        <end position="199"/>
    </location>
</feature>
<dbReference type="OrthoDB" id="7853355at2"/>
<evidence type="ECO:0000256" key="6">
    <source>
        <dbReference type="SAM" id="Phobius"/>
    </source>
</evidence>
<evidence type="ECO:0000256" key="2">
    <source>
        <dbReference type="ARBA" id="ARBA00007362"/>
    </source>
</evidence>
<keyword evidence="5 6" id="KW-0472">Membrane</keyword>
<feature type="transmembrane region" description="Helical" evidence="6">
    <location>
        <begin position="124"/>
        <end position="142"/>
    </location>
</feature>
<proteinExistence type="inferred from homology"/>
<dbReference type="InterPro" id="IPR037185">
    <property type="entry name" value="EmrE-like"/>
</dbReference>
<evidence type="ECO:0000313" key="8">
    <source>
        <dbReference type="EMBL" id="ROP84309.1"/>
    </source>
</evidence>
<gene>
    <name evidence="8" type="ORF">EDC65_3659</name>
</gene>
<dbReference type="Proteomes" id="UP000278222">
    <property type="component" value="Unassembled WGS sequence"/>
</dbReference>
<organism evidence="8 9">
    <name type="scientific">Stella humosa</name>
    <dbReference type="NCBI Taxonomy" id="94"/>
    <lineage>
        <taxon>Bacteria</taxon>
        <taxon>Pseudomonadati</taxon>
        <taxon>Pseudomonadota</taxon>
        <taxon>Alphaproteobacteria</taxon>
        <taxon>Rhodospirillales</taxon>
        <taxon>Stellaceae</taxon>
        <taxon>Stella</taxon>
    </lineage>
</organism>
<evidence type="ECO:0000313" key="9">
    <source>
        <dbReference type="Proteomes" id="UP000278222"/>
    </source>
</evidence>
<dbReference type="PANTHER" id="PTHR32322">
    <property type="entry name" value="INNER MEMBRANE TRANSPORTER"/>
    <property type="match status" value="1"/>
</dbReference>
<comment type="caution">
    <text evidence="8">The sequence shown here is derived from an EMBL/GenBank/DDBJ whole genome shotgun (WGS) entry which is preliminary data.</text>
</comment>
<feature type="transmembrane region" description="Helical" evidence="6">
    <location>
        <begin position="34"/>
        <end position="55"/>
    </location>
</feature>
<sequence length="285" mass="28640">MGEGRGIAAALLSSGLGGSAIVATRHLSGAVDPAVLGCLRFAVGAAILLPIALLARGPWPARRDWPGTILLGLVLFGIFPWLFNAALALTSAARGALALSTLPPLTMAMAALLGVERPSLRKSAGVAMAMTGVALALAADLGHSPAGAWRGDLLMIAAALVMAFYNVWSRPYIRRSAVLPHTAVGMAAGAGFLFLAGVPAGGLPPLPAADWLAVAYLGVVCAALVFWLWAFALAHATPTRVAITVCANPVTASILGLVLLGEPVGIVLVAGLAAVGGGIALASRD</sequence>
<dbReference type="PANTHER" id="PTHR32322:SF2">
    <property type="entry name" value="EAMA DOMAIN-CONTAINING PROTEIN"/>
    <property type="match status" value="1"/>
</dbReference>
<feature type="domain" description="EamA" evidence="7">
    <location>
        <begin position="150"/>
        <end position="283"/>
    </location>
</feature>
<dbReference type="InterPro" id="IPR050638">
    <property type="entry name" value="AA-Vitamin_Transporters"/>
</dbReference>
<keyword evidence="4 6" id="KW-1133">Transmembrane helix</keyword>
<evidence type="ECO:0000256" key="1">
    <source>
        <dbReference type="ARBA" id="ARBA00004141"/>
    </source>
</evidence>
<feature type="transmembrane region" description="Helical" evidence="6">
    <location>
        <begin position="95"/>
        <end position="115"/>
    </location>
</feature>
<comment type="similarity">
    <text evidence="2">Belongs to the EamA transporter family.</text>
</comment>
<accession>A0A3N1KZV0</accession>
<evidence type="ECO:0000256" key="5">
    <source>
        <dbReference type="ARBA" id="ARBA00023136"/>
    </source>
</evidence>
<dbReference type="Pfam" id="PF00892">
    <property type="entry name" value="EamA"/>
    <property type="match status" value="2"/>
</dbReference>
<dbReference type="RefSeq" id="WP_123692141.1">
    <property type="nucleotide sequence ID" value="NZ_RJKX01000015.1"/>
</dbReference>
<evidence type="ECO:0000259" key="7">
    <source>
        <dbReference type="Pfam" id="PF00892"/>
    </source>
</evidence>
<feature type="domain" description="EamA" evidence="7">
    <location>
        <begin position="5"/>
        <end position="137"/>
    </location>
</feature>
<evidence type="ECO:0000256" key="3">
    <source>
        <dbReference type="ARBA" id="ARBA00022692"/>
    </source>
</evidence>
<reference evidence="8 9" key="1">
    <citation type="submission" date="2018-11" db="EMBL/GenBank/DDBJ databases">
        <title>Genomic Encyclopedia of Type Strains, Phase IV (KMG-IV): sequencing the most valuable type-strain genomes for metagenomic binning, comparative biology and taxonomic classification.</title>
        <authorList>
            <person name="Goeker M."/>
        </authorList>
    </citation>
    <scope>NUCLEOTIDE SEQUENCE [LARGE SCALE GENOMIC DNA]</scope>
    <source>
        <strain evidence="8 9">DSM 5900</strain>
    </source>
</reference>
<keyword evidence="9" id="KW-1185">Reference proteome</keyword>
<comment type="subcellular location">
    <subcellularLocation>
        <location evidence="1">Membrane</location>
        <topology evidence="1">Multi-pass membrane protein</topology>
    </subcellularLocation>
</comment>
<feature type="transmembrane region" description="Helical" evidence="6">
    <location>
        <begin position="148"/>
        <end position="167"/>
    </location>
</feature>
<dbReference type="SUPFAM" id="SSF103481">
    <property type="entry name" value="Multidrug resistance efflux transporter EmrE"/>
    <property type="match status" value="2"/>
</dbReference>
<dbReference type="EMBL" id="RJKX01000015">
    <property type="protein sequence ID" value="ROP84309.1"/>
    <property type="molecule type" value="Genomic_DNA"/>
</dbReference>